<organism evidence="1 2">
    <name type="scientific">Funneliformis geosporum</name>
    <dbReference type="NCBI Taxonomy" id="1117311"/>
    <lineage>
        <taxon>Eukaryota</taxon>
        <taxon>Fungi</taxon>
        <taxon>Fungi incertae sedis</taxon>
        <taxon>Mucoromycota</taxon>
        <taxon>Glomeromycotina</taxon>
        <taxon>Glomeromycetes</taxon>
        <taxon>Glomerales</taxon>
        <taxon>Glomeraceae</taxon>
        <taxon>Funneliformis</taxon>
    </lineage>
</organism>
<name>A0A9W4SZ36_9GLOM</name>
<evidence type="ECO:0000313" key="2">
    <source>
        <dbReference type="Proteomes" id="UP001153678"/>
    </source>
</evidence>
<dbReference type="Proteomes" id="UP001153678">
    <property type="component" value="Unassembled WGS sequence"/>
</dbReference>
<proteinExistence type="predicted"/>
<protein>
    <submittedName>
        <fullName evidence="1">17624_t:CDS:1</fullName>
    </submittedName>
</protein>
<dbReference type="AlphaFoldDB" id="A0A9W4SZ36"/>
<comment type="caution">
    <text evidence="1">The sequence shown here is derived from an EMBL/GenBank/DDBJ whole genome shotgun (WGS) entry which is preliminary data.</text>
</comment>
<keyword evidence="2" id="KW-1185">Reference proteome</keyword>
<dbReference type="EMBL" id="CAMKVN010003885">
    <property type="protein sequence ID" value="CAI2185827.1"/>
    <property type="molecule type" value="Genomic_DNA"/>
</dbReference>
<accession>A0A9W4SZ36</accession>
<gene>
    <name evidence="1" type="ORF">FWILDA_LOCUS12272</name>
</gene>
<reference evidence="1" key="1">
    <citation type="submission" date="2022-08" db="EMBL/GenBank/DDBJ databases">
        <authorList>
            <person name="Kallberg Y."/>
            <person name="Tangrot J."/>
            <person name="Rosling A."/>
        </authorList>
    </citation>
    <scope>NUCLEOTIDE SEQUENCE</scope>
    <source>
        <strain evidence="1">Wild A</strain>
    </source>
</reference>
<sequence>MDAFINESTLTFLKAYRNENIRVIDNKFQPLLGKSVEYLYDPNSGAKAMQIGYELLQQGKRVAFILTSCSIVQVLAEKASKLQRPDNSSIRACELDCVAYTSTVEAGISFEKIDHFDAVIGITNIVTPVNVEAFIQIMFQIRYKNIRAELKNARSNDLPTAIRGHRESSTDASFQLIKIDKSQEVIENRKRICNEVRVKVLVIKKTDFEAVATFWNLDPKEAENLKFDQERSISNTMKLKCFYMRNIYGGFTGIDDKHILSGSIISESFKQSCERFIEI</sequence>
<evidence type="ECO:0000313" key="1">
    <source>
        <dbReference type="EMBL" id="CAI2185827.1"/>
    </source>
</evidence>